<evidence type="ECO:0000256" key="2">
    <source>
        <dbReference type="ARBA" id="ARBA00022525"/>
    </source>
</evidence>
<gene>
    <name evidence="7" type="ORF">DL546_005142</name>
</gene>
<dbReference type="AlphaFoldDB" id="A0A420Y836"/>
<evidence type="ECO:0000256" key="3">
    <source>
        <dbReference type="ARBA" id="ARBA00022729"/>
    </source>
</evidence>
<feature type="chain" id="PRO_5019158296" description="AA1-like domain-containing protein" evidence="5">
    <location>
        <begin position="21"/>
        <end position="191"/>
    </location>
</feature>
<evidence type="ECO:0000313" key="8">
    <source>
        <dbReference type="Proteomes" id="UP000275385"/>
    </source>
</evidence>
<dbReference type="EMBL" id="QVQW01000035">
    <property type="protein sequence ID" value="RKU44035.1"/>
    <property type="molecule type" value="Genomic_DNA"/>
</dbReference>
<keyword evidence="4" id="KW-1015">Disulfide bond</keyword>
<dbReference type="InterPro" id="IPR032382">
    <property type="entry name" value="AltA1"/>
</dbReference>
<evidence type="ECO:0000256" key="5">
    <source>
        <dbReference type="SAM" id="SignalP"/>
    </source>
</evidence>
<evidence type="ECO:0000256" key="4">
    <source>
        <dbReference type="ARBA" id="ARBA00023157"/>
    </source>
</evidence>
<dbReference type="OrthoDB" id="3539798at2759"/>
<comment type="caution">
    <text evidence="7">The sequence shown here is derived from an EMBL/GenBank/DDBJ whole genome shotgun (WGS) entry which is preliminary data.</text>
</comment>
<organism evidence="7 8">
    <name type="scientific">Coniochaeta pulveracea</name>
    <dbReference type="NCBI Taxonomy" id="177199"/>
    <lineage>
        <taxon>Eukaryota</taxon>
        <taxon>Fungi</taxon>
        <taxon>Dikarya</taxon>
        <taxon>Ascomycota</taxon>
        <taxon>Pezizomycotina</taxon>
        <taxon>Sordariomycetes</taxon>
        <taxon>Sordariomycetidae</taxon>
        <taxon>Coniochaetales</taxon>
        <taxon>Coniochaetaceae</taxon>
        <taxon>Coniochaeta</taxon>
    </lineage>
</organism>
<dbReference type="Pfam" id="PF16541">
    <property type="entry name" value="AltA1"/>
    <property type="match status" value="1"/>
</dbReference>
<reference evidence="7 8" key="1">
    <citation type="submission" date="2018-08" db="EMBL/GenBank/DDBJ databases">
        <title>Draft genome of the lignicolous fungus Coniochaeta pulveracea.</title>
        <authorList>
            <person name="Borstlap C.J."/>
            <person name="De Witt R.N."/>
            <person name="Botha A."/>
            <person name="Volschenk H."/>
        </authorList>
    </citation>
    <scope>NUCLEOTIDE SEQUENCE [LARGE SCALE GENOMIC DNA]</scope>
    <source>
        <strain evidence="7 8">CAB683</strain>
    </source>
</reference>
<dbReference type="Proteomes" id="UP000275385">
    <property type="component" value="Unassembled WGS sequence"/>
</dbReference>
<keyword evidence="8" id="KW-1185">Reference proteome</keyword>
<proteinExistence type="predicted"/>
<protein>
    <recommendedName>
        <fullName evidence="6">AA1-like domain-containing protein</fullName>
    </recommendedName>
</protein>
<comment type="subcellular location">
    <subcellularLocation>
        <location evidence="1">Secreted</location>
    </subcellularLocation>
</comment>
<evidence type="ECO:0000256" key="1">
    <source>
        <dbReference type="ARBA" id="ARBA00004613"/>
    </source>
</evidence>
<keyword evidence="3 5" id="KW-0732">Signal</keyword>
<keyword evidence="2" id="KW-0964">Secreted</keyword>
<evidence type="ECO:0000313" key="7">
    <source>
        <dbReference type="EMBL" id="RKU44035.1"/>
    </source>
</evidence>
<evidence type="ECO:0000259" key="6">
    <source>
        <dbReference type="Pfam" id="PF16541"/>
    </source>
</evidence>
<name>A0A420Y836_9PEZI</name>
<feature type="signal peptide" evidence="5">
    <location>
        <begin position="1"/>
        <end position="20"/>
    </location>
</feature>
<accession>A0A420Y836</accession>
<sequence>MYLRFPLPAALLSLLPLASATPIQPREAGGCTAASFGDFKWTLSNFDYHASYIFTTPAHQNSWGYVNFNLTNPALPYPAVCSAASSQLSQFFYGNQDFNCSVPEGSTGAGNFTFNLASGKLDFDQGWTCDDVDPQYPTTFHGYGTVNFTLNCTDSTYTNPNWTMGQIYTDREVKCAPVTLPVEPYEMTAVA</sequence>
<dbReference type="GO" id="GO:0005576">
    <property type="term" value="C:extracellular region"/>
    <property type="evidence" value="ECO:0007669"/>
    <property type="project" value="UniProtKB-SubCell"/>
</dbReference>
<feature type="domain" description="AA1-like" evidence="6">
    <location>
        <begin position="44"/>
        <end position="175"/>
    </location>
</feature>